<protein>
    <submittedName>
        <fullName evidence="1">Uncharacterized protein</fullName>
    </submittedName>
</protein>
<name>A0ABQ9VIM9_SAGOE</name>
<keyword evidence="2" id="KW-1185">Reference proteome</keyword>
<accession>A0ABQ9VIM9</accession>
<gene>
    <name evidence="1" type="ORF">P7K49_014384</name>
</gene>
<evidence type="ECO:0000313" key="1">
    <source>
        <dbReference type="EMBL" id="KAK2109219.1"/>
    </source>
</evidence>
<reference evidence="1 2" key="1">
    <citation type="submission" date="2023-05" db="EMBL/GenBank/DDBJ databases">
        <title>B98-5 Cell Line De Novo Hybrid Assembly: An Optical Mapping Approach.</title>
        <authorList>
            <person name="Kananen K."/>
            <person name="Auerbach J.A."/>
            <person name="Kautto E."/>
            <person name="Blachly J.S."/>
        </authorList>
    </citation>
    <scope>NUCLEOTIDE SEQUENCE [LARGE SCALE GENOMIC DNA]</scope>
    <source>
        <strain evidence="1">B95-8</strain>
        <tissue evidence="1">Cell line</tissue>
    </source>
</reference>
<organism evidence="1 2">
    <name type="scientific">Saguinus oedipus</name>
    <name type="common">Cotton-top tamarin</name>
    <name type="synonym">Oedipomidas oedipus</name>
    <dbReference type="NCBI Taxonomy" id="9490"/>
    <lineage>
        <taxon>Eukaryota</taxon>
        <taxon>Metazoa</taxon>
        <taxon>Chordata</taxon>
        <taxon>Craniata</taxon>
        <taxon>Vertebrata</taxon>
        <taxon>Euteleostomi</taxon>
        <taxon>Mammalia</taxon>
        <taxon>Eutheria</taxon>
        <taxon>Euarchontoglires</taxon>
        <taxon>Primates</taxon>
        <taxon>Haplorrhini</taxon>
        <taxon>Platyrrhini</taxon>
        <taxon>Cebidae</taxon>
        <taxon>Callitrichinae</taxon>
        <taxon>Saguinus</taxon>
    </lineage>
</organism>
<comment type="caution">
    <text evidence="1">The sequence shown here is derived from an EMBL/GenBank/DDBJ whole genome shotgun (WGS) entry which is preliminary data.</text>
</comment>
<sequence>MMPTLLLLNTTLHHTLHERGYCTADLKIHSSVIPMVRNTTYKPQVQRAGVEQHGKMWRRLELRAWVFPQLPTVLCGEDFDSLGSYFSLCSDEEHKPSPESARTTGVATTTDCPPLPRTACHYHGLPTTTTDCLPLPQTARHYHRLLTTTMDCLPLLRTAHHYHGLPATTMDCPPLPWTAHHYHGLLRWGPGEES</sequence>
<proteinExistence type="predicted"/>
<dbReference type="EMBL" id="JASSZA010000006">
    <property type="protein sequence ID" value="KAK2109219.1"/>
    <property type="molecule type" value="Genomic_DNA"/>
</dbReference>
<evidence type="ECO:0000313" key="2">
    <source>
        <dbReference type="Proteomes" id="UP001266305"/>
    </source>
</evidence>
<dbReference type="Proteomes" id="UP001266305">
    <property type="component" value="Unassembled WGS sequence"/>
</dbReference>